<organism evidence="2 3">
    <name type="scientific">Candidatus Fimisoma avicola</name>
    <dbReference type="NCBI Taxonomy" id="2840826"/>
    <lineage>
        <taxon>Bacteria</taxon>
        <taxon>Bacillati</taxon>
        <taxon>Bacillota</taxon>
        <taxon>Clostridia</taxon>
        <taxon>Eubacteriales</taxon>
        <taxon>Candidatus Fimisoma</taxon>
    </lineage>
</organism>
<dbReference type="Proteomes" id="UP000824091">
    <property type="component" value="Unassembled WGS sequence"/>
</dbReference>
<dbReference type="PANTHER" id="PTHR40039">
    <property type="entry name" value="PROTEIN DLTD"/>
    <property type="match status" value="1"/>
</dbReference>
<dbReference type="Pfam" id="PF04914">
    <property type="entry name" value="DltD"/>
    <property type="match status" value="1"/>
</dbReference>
<gene>
    <name evidence="2" type="primary">dltD</name>
    <name evidence="2" type="ORF">IAD16_08150</name>
</gene>
<name>A0A9D1I7G0_9FIRM</name>
<reference evidence="2" key="2">
    <citation type="journal article" date="2021" name="PeerJ">
        <title>Extensive microbial diversity within the chicken gut microbiome revealed by metagenomics and culture.</title>
        <authorList>
            <person name="Gilroy R."/>
            <person name="Ravi A."/>
            <person name="Getino M."/>
            <person name="Pursley I."/>
            <person name="Horton D.L."/>
            <person name="Alikhan N.F."/>
            <person name="Baker D."/>
            <person name="Gharbi K."/>
            <person name="Hall N."/>
            <person name="Watson M."/>
            <person name="Adriaenssens E.M."/>
            <person name="Foster-Nyarko E."/>
            <person name="Jarju S."/>
            <person name="Secka A."/>
            <person name="Antonio M."/>
            <person name="Oren A."/>
            <person name="Chaudhuri R.R."/>
            <person name="La Ragione R."/>
            <person name="Hildebrand F."/>
            <person name="Pallen M.J."/>
        </authorList>
    </citation>
    <scope>NUCLEOTIDE SEQUENCE</scope>
    <source>
        <strain evidence="2">11300</strain>
    </source>
</reference>
<dbReference type="NCBIfam" id="TIGR04092">
    <property type="entry name" value="LTA_DltD"/>
    <property type="match status" value="1"/>
</dbReference>
<proteinExistence type="predicted"/>
<feature type="chain" id="PRO_5038627980" evidence="1">
    <location>
        <begin position="21"/>
        <end position="389"/>
    </location>
</feature>
<feature type="signal peptide" evidence="1">
    <location>
        <begin position="1"/>
        <end position="20"/>
    </location>
</feature>
<dbReference type="EMBL" id="DVMO01000125">
    <property type="protein sequence ID" value="HIU28335.1"/>
    <property type="molecule type" value="Genomic_DNA"/>
</dbReference>
<reference evidence="2" key="1">
    <citation type="submission" date="2020-10" db="EMBL/GenBank/DDBJ databases">
        <authorList>
            <person name="Gilroy R."/>
        </authorList>
    </citation>
    <scope>NUCLEOTIDE SEQUENCE</scope>
    <source>
        <strain evidence="2">11300</strain>
    </source>
</reference>
<dbReference type="SUPFAM" id="SSF52266">
    <property type="entry name" value="SGNH hydrolase"/>
    <property type="match status" value="1"/>
</dbReference>
<evidence type="ECO:0000256" key="1">
    <source>
        <dbReference type="SAM" id="SignalP"/>
    </source>
</evidence>
<accession>A0A9D1I7G0</accession>
<dbReference type="AlphaFoldDB" id="A0A9D1I7G0"/>
<evidence type="ECO:0000313" key="2">
    <source>
        <dbReference type="EMBL" id="HIU28335.1"/>
    </source>
</evidence>
<keyword evidence="1" id="KW-0732">Signal</keyword>
<dbReference type="InterPro" id="IPR023896">
    <property type="entry name" value="LTA_DltD"/>
</dbReference>
<dbReference type="PANTHER" id="PTHR40039:SF1">
    <property type="entry name" value="PROTEIN DLTD"/>
    <property type="match status" value="1"/>
</dbReference>
<sequence length="389" mass="43755">MKKVAAFITALILFVGTALSVHTIAGEKLDTNNPFFGTWISTKKDLSYKAVSSNIEKDTVMMMGSSEFQYGNKTPYHPTNIFRKLGMNVMCIGAAQNQSLSHAVTLGAVAPKLENKKVVLILSPTWFSKTGAESSGFSARFSESMYEQMLANDELSQETRNAIADRVDQMLQISPDTQASARTARSMIAGGKVSLKDRIAYRVEKWINTEKEDINVGLLWKASGGKNYHEYTPAKAGEEPDWDKLAKEADESMAGKVNNQFHMLDKLYKSKIKPEMKNRKNADVNRTFADSPEYDDLRLFLDVCKEEGIEAMLVLLPINGWWYDYTGFPKDQRETVVQGVEKVASEYGAKVCSFFDECYTPGFLEDHVHPAGKGWVRINEEAYKFYKEV</sequence>
<protein>
    <submittedName>
        <fullName evidence="2">D-alanyl-lipoteichoic acid biosynthesis protein DltD</fullName>
    </submittedName>
</protein>
<comment type="caution">
    <text evidence="2">The sequence shown here is derived from an EMBL/GenBank/DDBJ whole genome shotgun (WGS) entry which is preliminary data.</text>
</comment>
<evidence type="ECO:0000313" key="3">
    <source>
        <dbReference type="Proteomes" id="UP000824091"/>
    </source>
</evidence>
<dbReference type="InterPro" id="IPR006998">
    <property type="entry name" value="DltD"/>
</dbReference>